<dbReference type="Pfam" id="PF00400">
    <property type="entry name" value="WD40"/>
    <property type="match status" value="3"/>
</dbReference>
<dbReference type="PROSITE" id="PS00678">
    <property type="entry name" value="WD_REPEATS_1"/>
    <property type="match status" value="1"/>
</dbReference>
<dbReference type="SUPFAM" id="SSF50965">
    <property type="entry name" value="Galactose oxidase, central domain"/>
    <property type="match status" value="1"/>
</dbReference>
<dbReference type="InterPro" id="IPR001680">
    <property type="entry name" value="WD40_rpt"/>
</dbReference>
<sequence>MNSDMKIENENVSIFETLTSFHIPLQKTQCVTHKDEIIICGGEFKRNCYSYHTIKNDYKYICFYPGGIDLDGHCVVKIASNDKDTNKDEHEIILLSFGGYYKHTLIMKYASVWNNDDVRKKLSLNQWFPLTDHNKNPISLGRKNDNYEGVRAVIGGSNNHLLFITYFPSDICVFDLTKLQYIKYDTLPIDCITYHCLVFIPKCESEINKSSKDREKSKNKENNRMLLFSRDIGLSIQYNENNNLFQFDKMRICNTLRPLYRCAYTIIDNNCILFFGGNSQYGPSDNMHKYIITENKWMKYQQILPSLSRDCIAVLNGDKTSVHIIGLFNNNIKELTHLKTNACEYMKEDNRQWVEEDKEIVWIEEVNADLKEVKHELDIKKLKKKRHIEMIIDHWIDVSAVKKKGWIDDFNIIILRYALLKYFKPSKVFQKYSNCVNSVRFSLDGTKVISSSNYEIKIWDIKSGNKIQELNGHPDYIKDAQFSPDGTIIMSYSNNRVIRLWDAKLGIEIKRLLGHEDIVKSAKFSPDGTSIISGSRDGTIILWNVKSGQEIQRLEGLLNSIDHLCFSPNGQQIVVTSNRVTIWDLKLWERIHEFVDLDYVKDAKFSPDGLYVIFYLRNGLIHIHNVLTGKQLNKFHRYFGKINN</sequence>
<dbReference type="Proteomes" id="UP000023152">
    <property type="component" value="Unassembled WGS sequence"/>
</dbReference>
<dbReference type="PROSITE" id="PS50082">
    <property type="entry name" value="WD_REPEATS_2"/>
    <property type="match status" value="2"/>
</dbReference>
<dbReference type="Gene3D" id="2.130.10.10">
    <property type="entry name" value="YVTN repeat-like/Quinoprotein amine dehydrogenase"/>
    <property type="match status" value="1"/>
</dbReference>
<evidence type="ECO:0000313" key="4">
    <source>
        <dbReference type="EMBL" id="ETO07821.1"/>
    </source>
</evidence>
<feature type="repeat" description="WD" evidence="3">
    <location>
        <begin position="470"/>
        <end position="511"/>
    </location>
</feature>
<evidence type="ECO:0000313" key="5">
    <source>
        <dbReference type="Proteomes" id="UP000023152"/>
    </source>
</evidence>
<dbReference type="OrthoDB" id="339900at2759"/>
<protein>
    <submittedName>
        <fullName evidence="4">Uncharacterized protein</fullName>
    </submittedName>
</protein>
<dbReference type="InterPro" id="IPR019775">
    <property type="entry name" value="WD40_repeat_CS"/>
</dbReference>
<gene>
    <name evidence="4" type="ORF">RFI_29569</name>
</gene>
<dbReference type="CDD" id="cd00200">
    <property type="entry name" value="WD40"/>
    <property type="match status" value="1"/>
</dbReference>
<accession>X6M2L2</accession>
<comment type="caution">
    <text evidence="4">The sequence shown here is derived from an EMBL/GenBank/DDBJ whole genome shotgun (WGS) entry which is preliminary data.</text>
</comment>
<dbReference type="PANTHER" id="PTHR44019:SF8">
    <property type="entry name" value="POC1 CENTRIOLAR PROTEIN HOMOLOG"/>
    <property type="match status" value="1"/>
</dbReference>
<dbReference type="Gene3D" id="2.120.10.80">
    <property type="entry name" value="Kelch-type beta propeller"/>
    <property type="match status" value="1"/>
</dbReference>
<dbReference type="InterPro" id="IPR036322">
    <property type="entry name" value="WD40_repeat_dom_sf"/>
</dbReference>
<evidence type="ECO:0000256" key="1">
    <source>
        <dbReference type="ARBA" id="ARBA00022574"/>
    </source>
</evidence>
<dbReference type="AlphaFoldDB" id="X6M2L2"/>
<dbReference type="PROSITE" id="PS50294">
    <property type="entry name" value="WD_REPEATS_REGION"/>
    <property type="match status" value="2"/>
</dbReference>
<organism evidence="4 5">
    <name type="scientific">Reticulomyxa filosa</name>
    <dbReference type="NCBI Taxonomy" id="46433"/>
    <lineage>
        <taxon>Eukaryota</taxon>
        <taxon>Sar</taxon>
        <taxon>Rhizaria</taxon>
        <taxon>Retaria</taxon>
        <taxon>Foraminifera</taxon>
        <taxon>Monothalamids</taxon>
        <taxon>Reticulomyxidae</taxon>
        <taxon>Reticulomyxa</taxon>
    </lineage>
</organism>
<feature type="repeat" description="WD" evidence="3">
    <location>
        <begin position="512"/>
        <end position="553"/>
    </location>
</feature>
<dbReference type="InterPro" id="IPR050505">
    <property type="entry name" value="WDR55/POC1"/>
</dbReference>
<dbReference type="InterPro" id="IPR015915">
    <property type="entry name" value="Kelch-typ_b-propeller"/>
</dbReference>
<keyword evidence="1 3" id="KW-0853">WD repeat</keyword>
<keyword evidence="5" id="KW-1185">Reference proteome</keyword>
<dbReference type="PANTHER" id="PTHR44019">
    <property type="entry name" value="WD REPEAT-CONTAINING PROTEIN 55"/>
    <property type="match status" value="1"/>
</dbReference>
<dbReference type="EMBL" id="ASPP01025692">
    <property type="protein sequence ID" value="ETO07821.1"/>
    <property type="molecule type" value="Genomic_DNA"/>
</dbReference>
<evidence type="ECO:0000256" key="2">
    <source>
        <dbReference type="ARBA" id="ARBA00022737"/>
    </source>
</evidence>
<proteinExistence type="predicted"/>
<name>X6M2L2_RETFI</name>
<keyword evidence="2" id="KW-0677">Repeat</keyword>
<feature type="non-terminal residue" evidence="4">
    <location>
        <position position="644"/>
    </location>
</feature>
<reference evidence="4 5" key="1">
    <citation type="journal article" date="2013" name="Curr. Biol.">
        <title>The Genome of the Foraminiferan Reticulomyxa filosa.</title>
        <authorList>
            <person name="Glockner G."/>
            <person name="Hulsmann N."/>
            <person name="Schleicher M."/>
            <person name="Noegel A.A."/>
            <person name="Eichinger L."/>
            <person name="Gallinger C."/>
            <person name="Pawlowski J."/>
            <person name="Sierra R."/>
            <person name="Euteneuer U."/>
            <person name="Pillet L."/>
            <person name="Moustafa A."/>
            <person name="Platzer M."/>
            <person name="Groth M."/>
            <person name="Szafranski K."/>
            <person name="Schliwa M."/>
        </authorList>
    </citation>
    <scope>NUCLEOTIDE SEQUENCE [LARGE SCALE GENOMIC DNA]</scope>
</reference>
<dbReference type="SUPFAM" id="SSF50978">
    <property type="entry name" value="WD40 repeat-like"/>
    <property type="match status" value="1"/>
</dbReference>
<dbReference type="InterPro" id="IPR011043">
    <property type="entry name" value="Gal_Oxase/kelch_b-propeller"/>
</dbReference>
<dbReference type="SMART" id="SM00320">
    <property type="entry name" value="WD40"/>
    <property type="match status" value="5"/>
</dbReference>
<dbReference type="InterPro" id="IPR015943">
    <property type="entry name" value="WD40/YVTN_repeat-like_dom_sf"/>
</dbReference>
<evidence type="ECO:0000256" key="3">
    <source>
        <dbReference type="PROSITE-ProRule" id="PRU00221"/>
    </source>
</evidence>